<accession>A0A8J8BBS1</accession>
<evidence type="ECO:0000259" key="1">
    <source>
        <dbReference type="Pfam" id="PF02627"/>
    </source>
</evidence>
<comment type="caution">
    <text evidence="2">The sequence shown here is derived from an EMBL/GenBank/DDBJ whole genome shotgun (WGS) entry which is preliminary data.</text>
</comment>
<dbReference type="Pfam" id="PF02627">
    <property type="entry name" value="CMD"/>
    <property type="match status" value="1"/>
</dbReference>
<proteinExistence type="predicted"/>
<dbReference type="InterPro" id="IPR003779">
    <property type="entry name" value="CMD-like"/>
</dbReference>
<dbReference type="NCBIfam" id="TIGR00778">
    <property type="entry name" value="ahpD_dom"/>
    <property type="match status" value="1"/>
</dbReference>
<gene>
    <name evidence="2" type="ORF">KGA66_04910</name>
</gene>
<dbReference type="InterPro" id="IPR004675">
    <property type="entry name" value="AhpD_core"/>
</dbReference>
<dbReference type="SUPFAM" id="SSF69118">
    <property type="entry name" value="AhpD-like"/>
    <property type="match status" value="1"/>
</dbReference>
<dbReference type="PANTHER" id="PTHR34846:SF10">
    <property type="entry name" value="CYTOPLASMIC PROTEIN"/>
    <property type="match status" value="1"/>
</dbReference>
<keyword evidence="3" id="KW-1185">Reference proteome</keyword>
<dbReference type="GO" id="GO:0051920">
    <property type="term" value="F:peroxiredoxin activity"/>
    <property type="evidence" value="ECO:0007669"/>
    <property type="project" value="InterPro"/>
</dbReference>
<sequence>MTQADETSRRKAMVLSAQRTYAAMKSFSDTATEGALKAGIDEEIVFLIKVRVSQMNGCPFCIDLHTREALEAGAEARRLFALDGWRGTPSFDPAERAALDLAEAVTRLRDGVVGDAVYGAARDAFGADGVNHLIMIATVTNAWNRIAIASHMLPGAPRPRLN</sequence>
<name>A0A8J8BBS1_9ACTN</name>
<feature type="domain" description="Carboxymuconolactone decarboxylase-like" evidence="1">
    <location>
        <begin position="29"/>
        <end position="104"/>
    </location>
</feature>
<dbReference type="AlphaFoldDB" id="A0A8J8BBS1"/>
<dbReference type="InterPro" id="IPR029032">
    <property type="entry name" value="AhpD-like"/>
</dbReference>
<dbReference type="EMBL" id="JAGSXH010000010">
    <property type="protein sequence ID" value="MBS2962376.1"/>
    <property type="molecule type" value="Genomic_DNA"/>
</dbReference>
<reference evidence="2" key="1">
    <citation type="submission" date="2021-04" db="EMBL/GenBank/DDBJ databases">
        <title>Genome based classification of Actinospica acidithermotolerans sp. nov., an actinobacterium isolated from an Indonesian hot spring.</title>
        <authorList>
            <person name="Kusuma A.B."/>
            <person name="Putra K.E."/>
            <person name="Nafisah S."/>
            <person name="Loh J."/>
            <person name="Nouioui I."/>
            <person name="Goodfellow M."/>
        </authorList>
    </citation>
    <scope>NUCLEOTIDE SEQUENCE</scope>
    <source>
        <strain evidence="2">DSM 45618</strain>
    </source>
</reference>
<dbReference type="RefSeq" id="WP_211464965.1">
    <property type="nucleotide sequence ID" value="NZ_JAGSXH010000010.1"/>
</dbReference>
<organism evidence="2 3">
    <name type="scientific">Actinocrinis puniceicyclus</name>
    <dbReference type="NCBI Taxonomy" id="977794"/>
    <lineage>
        <taxon>Bacteria</taxon>
        <taxon>Bacillati</taxon>
        <taxon>Actinomycetota</taxon>
        <taxon>Actinomycetes</taxon>
        <taxon>Catenulisporales</taxon>
        <taxon>Actinospicaceae</taxon>
        <taxon>Actinocrinis</taxon>
    </lineage>
</organism>
<evidence type="ECO:0000313" key="3">
    <source>
        <dbReference type="Proteomes" id="UP000677913"/>
    </source>
</evidence>
<protein>
    <submittedName>
        <fullName evidence="2">Carboxymuconolactone decarboxylase family protein</fullName>
    </submittedName>
</protein>
<dbReference type="Proteomes" id="UP000677913">
    <property type="component" value="Unassembled WGS sequence"/>
</dbReference>
<dbReference type="Gene3D" id="1.20.1290.10">
    <property type="entry name" value="AhpD-like"/>
    <property type="match status" value="1"/>
</dbReference>
<evidence type="ECO:0000313" key="2">
    <source>
        <dbReference type="EMBL" id="MBS2962376.1"/>
    </source>
</evidence>
<dbReference type="PANTHER" id="PTHR34846">
    <property type="entry name" value="4-CARBOXYMUCONOLACTONE DECARBOXYLASE FAMILY PROTEIN (AFU_ORTHOLOGUE AFUA_6G11590)"/>
    <property type="match status" value="1"/>
</dbReference>